<keyword evidence="2" id="KW-1185">Reference proteome</keyword>
<reference evidence="1 2" key="1">
    <citation type="submission" date="2019-09" db="EMBL/GenBank/DDBJ databases">
        <title>Draft genome of the ectomycorrhizal ascomycete Sphaerosporella brunnea.</title>
        <authorList>
            <consortium name="DOE Joint Genome Institute"/>
            <person name="Benucci G.M."/>
            <person name="Marozzi G."/>
            <person name="Antonielli L."/>
            <person name="Sanchez S."/>
            <person name="Marco P."/>
            <person name="Wang X."/>
            <person name="Falini L.B."/>
            <person name="Barry K."/>
            <person name="Haridas S."/>
            <person name="Lipzen A."/>
            <person name="Labutti K."/>
            <person name="Grigoriev I.V."/>
            <person name="Murat C."/>
            <person name="Martin F."/>
            <person name="Albertini E."/>
            <person name="Donnini D."/>
            <person name="Bonito G."/>
        </authorList>
    </citation>
    <scope>NUCLEOTIDE SEQUENCE [LARGE SCALE GENOMIC DNA]</scope>
    <source>
        <strain evidence="1 2">Sb_GMNB300</strain>
    </source>
</reference>
<comment type="caution">
    <text evidence="1">The sequence shown here is derived from an EMBL/GenBank/DDBJ whole genome shotgun (WGS) entry which is preliminary data.</text>
</comment>
<dbReference type="InParanoid" id="A0A5J5FCK7"/>
<organism evidence="1 2">
    <name type="scientific">Sphaerosporella brunnea</name>
    <dbReference type="NCBI Taxonomy" id="1250544"/>
    <lineage>
        <taxon>Eukaryota</taxon>
        <taxon>Fungi</taxon>
        <taxon>Dikarya</taxon>
        <taxon>Ascomycota</taxon>
        <taxon>Pezizomycotina</taxon>
        <taxon>Pezizomycetes</taxon>
        <taxon>Pezizales</taxon>
        <taxon>Pyronemataceae</taxon>
        <taxon>Sphaerosporella</taxon>
    </lineage>
</organism>
<dbReference type="EMBL" id="VXIS01000001">
    <property type="protein sequence ID" value="KAA8915088.1"/>
    <property type="molecule type" value="Genomic_DNA"/>
</dbReference>
<name>A0A5J5FCK7_9PEZI</name>
<dbReference type="Proteomes" id="UP000326924">
    <property type="component" value="Unassembled WGS sequence"/>
</dbReference>
<dbReference type="AlphaFoldDB" id="A0A5J5FCK7"/>
<gene>
    <name evidence="1" type="ORF">FN846DRAFT_885617</name>
</gene>
<dbReference type="OrthoDB" id="8943665at2759"/>
<evidence type="ECO:0000313" key="2">
    <source>
        <dbReference type="Proteomes" id="UP000326924"/>
    </source>
</evidence>
<proteinExistence type="predicted"/>
<protein>
    <submittedName>
        <fullName evidence="1">Uncharacterized protein</fullName>
    </submittedName>
</protein>
<evidence type="ECO:0000313" key="1">
    <source>
        <dbReference type="EMBL" id="KAA8915088.1"/>
    </source>
</evidence>
<accession>A0A5J5FCK7</accession>
<sequence>MLYLLDPDDAQNCVLNGVSASLSVRCIESIAPGLSTLPRGPAVRKPSQAAITAVRQTIDSWLKQHWPETYHLILPASQRELIIANCMALHSVDDLQAVLPKVSIPNSAIGPKALELLECIRQALLQTANQHGSERALPGTMRSLPGTMRSLPGTTHPTPGTIHSTPGTMHSTPGTMHSTPGTIHSTPGTMRSLPGTMHSALGTMHSTPGTIHSTPGTMHPTPGTMRSLPGTMHSTPGTIHSTPGTMQSASMPRTFNVVQWIDEGANWPFRHHSFPSRTPAGPIAYEFIPYKPPRFDR</sequence>